<reference evidence="4 5" key="1">
    <citation type="submission" date="2019-04" db="EMBL/GenBank/DDBJ databases">
        <authorList>
            <consortium name="Wellcome Sanger Institute Data Sharing"/>
        </authorList>
    </citation>
    <scope>NUCLEOTIDE SEQUENCE [LARGE SCALE GENOMIC DNA]</scope>
</reference>
<comment type="subcellular location">
    <subcellularLocation>
        <location evidence="2">Zona pellucida</location>
    </subcellularLocation>
    <subcellularLocation>
        <location evidence="2">Cell membrane</location>
        <topology evidence="2">Single-pass type I membrane protein</topology>
    </subcellularLocation>
</comment>
<dbReference type="InterPro" id="IPR055355">
    <property type="entry name" value="ZP-C"/>
</dbReference>
<dbReference type="GO" id="GO:0005886">
    <property type="term" value="C:plasma membrane"/>
    <property type="evidence" value="ECO:0007669"/>
    <property type="project" value="UniProtKB-SubCell"/>
</dbReference>
<reference evidence="4" key="2">
    <citation type="submission" date="2025-08" db="UniProtKB">
        <authorList>
            <consortium name="Ensembl"/>
        </authorList>
    </citation>
    <scope>IDENTIFICATION</scope>
</reference>
<dbReference type="GO" id="GO:2000344">
    <property type="term" value="P:positive regulation of acrosome reaction"/>
    <property type="evidence" value="ECO:0007669"/>
    <property type="project" value="UniProtKB-UniRule"/>
</dbReference>
<evidence type="ECO:0000313" key="4">
    <source>
        <dbReference type="Ensembl" id="ENSSFOP00015013801.2"/>
    </source>
</evidence>
<comment type="similarity">
    <text evidence="2">Belongs to the ZP domain family. ZPC subfamily.</text>
</comment>
<keyword evidence="2" id="KW-0472">Membrane</keyword>
<dbReference type="PANTHER" id="PTHR11576:SF2">
    <property type="entry name" value="ZONA PELLUCIDA SPERM-BINDING PROTEIN 3"/>
    <property type="match status" value="1"/>
</dbReference>
<dbReference type="Pfam" id="PF00100">
    <property type="entry name" value="Zona_pellucida"/>
    <property type="match status" value="1"/>
</dbReference>
<dbReference type="Pfam" id="PF23344">
    <property type="entry name" value="ZP-N"/>
    <property type="match status" value="1"/>
</dbReference>
<dbReference type="Proteomes" id="UP000694397">
    <property type="component" value="Chromosome 8"/>
</dbReference>
<dbReference type="GO" id="GO:0035805">
    <property type="term" value="C:egg coat"/>
    <property type="evidence" value="ECO:0007669"/>
    <property type="project" value="UniProtKB-SubCell"/>
</dbReference>
<dbReference type="GeneTree" id="ENSGT01030000234567"/>
<dbReference type="GO" id="GO:0007339">
    <property type="term" value="P:binding of sperm to zona pellucida"/>
    <property type="evidence" value="ECO:0007669"/>
    <property type="project" value="UniProtKB-UniRule"/>
</dbReference>
<dbReference type="InterPro" id="IPR001507">
    <property type="entry name" value="ZP_dom"/>
</dbReference>
<keyword evidence="2" id="KW-0964">Secreted</keyword>
<dbReference type="Gene3D" id="2.60.40.3210">
    <property type="entry name" value="Zona pellucida, ZP-N domain"/>
    <property type="match status" value="1"/>
</dbReference>
<dbReference type="OrthoDB" id="8880842at2759"/>
<evidence type="ECO:0000259" key="3">
    <source>
        <dbReference type="PROSITE" id="PS51034"/>
    </source>
</evidence>
<dbReference type="PROSITE" id="PS51034">
    <property type="entry name" value="ZP_2"/>
    <property type="match status" value="1"/>
</dbReference>
<protein>
    <recommendedName>
        <fullName evidence="2">Zona pellucida sperm-binding protein 3</fullName>
    </recommendedName>
</protein>
<proteinExistence type="inferred from homology"/>
<dbReference type="GO" id="GO:0035804">
    <property type="term" value="F:structural constituent of egg coat"/>
    <property type="evidence" value="ECO:0007669"/>
    <property type="project" value="UniProtKB-UniRule"/>
</dbReference>
<comment type="domain">
    <text evidence="2">The ZP domain is involved in the polymerization of the ZP proteins to form the zona pellucida.</text>
</comment>
<feature type="domain" description="ZP" evidence="3">
    <location>
        <begin position="29"/>
        <end position="284"/>
    </location>
</feature>
<keyword evidence="2" id="KW-0732">Signal</keyword>
<reference evidence="4" key="3">
    <citation type="submission" date="2025-09" db="UniProtKB">
        <authorList>
            <consortium name="Ensembl"/>
        </authorList>
    </citation>
    <scope>IDENTIFICATION</scope>
</reference>
<comment type="PTM">
    <text evidence="2">Proteolytically cleaved before the transmembrane segment to yield the secreted ectodomain incorporated in the zona pellucida.</text>
</comment>
<accession>A0A8C9RCF0</accession>
<organism evidence="4 5">
    <name type="scientific">Scleropages formosus</name>
    <name type="common">Asian bonytongue</name>
    <name type="synonym">Osteoglossum formosum</name>
    <dbReference type="NCBI Taxonomy" id="113540"/>
    <lineage>
        <taxon>Eukaryota</taxon>
        <taxon>Metazoa</taxon>
        <taxon>Chordata</taxon>
        <taxon>Craniata</taxon>
        <taxon>Vertebrata</taxon>
        <taxon>Euteleostomi</taxon>
        <taxon>Actinopterygii</taxon>
        <taxon>Neopterygii</taxon>
        <taxon>Teleostei</taxon>
        <taxon>Osteoglossocephala</taxon>
        <taxon>Osteoglossomorpha</taxon>
        <taxon>Osteoglossiformes</taxon>
        <taxon>Osteoglossidae</taxon>
        <taxon>Scleropages</taxon>
    </lineage>
</organism>
<dbReference type="GO" id="GO:0032190">
    <property type="term" value="F:acrosin binding"/>
    <property type="evidence" value="ECO:0007669"/>
    <property type="project" value="TreeGrafter"/>
</dbReference>
<dbReference type="AlphaFoldDB" id="A0A8C9RCF0"/>
<comment type="function">
    <text evidence="2">Component of the zona pellucida, an extracellular matrix surrounding oocytes which mediates sperm binding, induction of the acrosome reaction and prevents post-fertilization polyspermy. The zona pellucida is composed of 3 to 4 glycoproteins, ZP1, ZP2, ZP3, and ZP4. ZP3 is essential for sperm binding and zona matrix formation.</text>
</comment>
<dbReference type="FunFam" id="2.60.40.3210:FF:000001">
    <property type="entry name" value="Zona pellucida sperm-binding protein 3"/>
    <property type="match status" value="1"/>
</dbReference>
<keyword evidence="2" id="KW-1003">Cell membrane</keyword>
<evidence type="ECO:0000256" key="1">
    <source>
        <dbReference type="ARBA" id="ARBA00023157"/>
    </source>
</evidence>
<dbReference type="Gene3D" id="2.60.40.4100">
    <property type="entry name" value="Zona pellucida, ZP-C domain"/>
    <property type="match status" value="1"/>
</dbReference>
<keyword evidence="2" id="KW-0165">Cleavage on pair of basic residues</keyword>
<feature type="signal peptide" evidence="2">
    <location>
        <begin position="1"/>
        <end position="17"/>
    </location>
</feature>
<keyword evidence="5" id="KW-1185">Reference proteome</keyword>
<keyword evidence="1 2" id="KW-1015">Disulfide bond</keyword>
<evidence type="ECO:0000256" key="2">
    <source>
        <dbReference type="RuleBase" id="RU367066"/>
    </source>
</evidence>
<dbReference type="SMART" id="SM00241">
    <property type="entry name" value="ZP"/>
    <property type="match status" value="1"/>
</dbReference>
<dbReference type="Ensembl" id="ENSSFOT00015013970.2">
    <property type="protein sequence ID" value="ENSSFOP00015013801.2"/>
    <property type="gene ID" value="ENSSFOG00015008782.2"/>
</dbReference>
<dbReference type="PANTHER" id="PTHR11576">
    <property type="entry name" value="ZONA PELLUCIDA SPERM-BINDING PROTEIN 3"/>
    <property type="match status" value="1"/>
</dbReference>
<dbReference type="InterPro" id="IPR042235">
    <property type="entry name" value="ZP-C_dom"/>
</dbReference>
<name>A0A8C9RCF0_SCLFO</name>
<feature type="chain" id="PRO_5034371015" description="Zona pellucida sperm-binding protein 3" evidence="2">
    <location>
        <begin position="18"/>
        <end position="284"/>
    </location>
</feature>
<dbReference type="GO" id="GO:0035803">
    <property type="term" value="P:egg coat formation"/>
    <property type="evidence" value="ECO:0007669"/>
    <property type="project" value="UniProtKB-UniRule"/>
</dbReference>
<keyword evidence="2" id="KW-0272">Extracellular matrix</keyword>
<evidence type="ECO:0000313" key="5">
    <source>
        <dbReference type="Proteomes" id="UP000694397"/>
    </source>
</evidence>
<dbReference type="InterPro" id="IPR055356">
    <property type="entry name" value="ZP-N"/>
</dbReference>
<sequence length="284" mass="31576">MGLQYVFVVLVLMGCESQQQVTPNTVKAECSENSIVVDVQQDFFGIGQLIDPSEITVGGCPVTGWDVSTKVLRFESQLQDCGSTLMITDTLIYTFTLLYMPRAIGGTPIVRTNGAVVYIECHYLRKHNVSSNALMPAWIPYMAQMSAEEHMGFSLRIMTDDWQFERPSNVFFLGDFINIEASVDVTKNQAFRVFMDSCVATLVPDVMSAPKYDFVSNAFAQIKVIVMESDSGPIPQIYITCRLKANVASAPTDAQHKACSFAPSIKRSDHNLSFNINIWFSVTT</sequence>